<accession>A0AAD1XXB6</accession>
<evidence type="ECO:0000313" key="2">
    <source>
        <dbReference type="Proteomes" id="UP001295684"/>
    </source>
</evidence>
<evidence type="ECO:0000313" key="1">
    <source>
        <dbReference type="EMBL" id="CAI2380574.1"/>
    </source>
</evidence>
<comment type="caution">
    <text evidence="1">The sequence shown here is derived from an EMBL/GenBank/DDBJ whole genome shotgun (WGS) entry which is preliminary data.</text>
</comment>
<keyword evidence="2" id="KW-1185">Reference proteome</keyword>
<name>A0AAD1XXB6_EUPCR</name>
<dbReference type="EMBL" id="CAMPGE010022534">
    <property type="protein sequence ID" value="CAI2380574.1"/>
    <property type="molecule type" value="Genomic_DNA"/>
</dbReference>
<protein>
    <submittedName>
        <fullName evidence="1">Uncharacterized protein</fullName>
    </submittedName>
</protein>
<organism evidence="1 2">
    <name type="scientific">Euplotes crassus</name>
    <dbReference type="NCBI Taxonomy" id="5936"/>
    <lineage>
        <taxon>Eukaryota</taxon>
        <taxon>Sar</taxon>
        <taxon>Alveolata</taxon>
        <taxon>Ciliophora</taxon>
        <taxon>Intramacronucleata</taxon>
        <taxon>Spirotrichea</taxon>
        <taxon>Hypotrichia</taxon>
        <taxon>Euplotida</taxon>
        <taxon>Euplotidae</taxon>
        <taxon>Moneuplotes</taxon>
    </lineage>
</organism>
<reference evidence="1" key="1">
    <citation type="submission" date="2023-07" db="EMBL/GenBank/DDBJ databases">
        <authorList>
            <consortium name="AG Swart"/>
            <person name="Singh M."/>
            <person name="Singh A."/>
            <person name="Seah K."/>
            <person name="Emmerich C."/>
        </authorList>
    </citation>
    <scope>NUCLEOTIDE SEQUENCE</scope>
    <source>
        <strain evidence="1">DP1</strain>
    </source>
</reference>
<sequence>MEATLNSFIPEESLTQDLVYYTIGITGIRSLPKIPCKRGIQKEIAAFQECTYAFSRKKFEKALNSESLIILCNYITQKSEDPRISVLRDEVLGP</sequence>
<proteinExistence type="predicted"/>
<gene>
    <name evidence="1" type="ORF">ECRASSUSDP1_LOCUS22010</name>
</gene>
<dbReference type="Proteomes" id="UP001295684">
    <property type="component" value="Unassembled WGS sequence"/>
</dbReference>
<dbReference type="AlphaFoldDB" id="A0AAD1XXB6"/>